<sequence length="369" mass="42992">MIKIVLDNIVFSLQKSGGVSTLWYELIRKLLENNEFDVFFLEYEGASNNLLRSSFEIPKEKILNVSTQSNLFIERYKNVKLNIKEPFLFISSYYRVCKNPNAKNITIVHDFTYEYYRKGLARLVHSYQKRKAVLSSDGVISISKNTEADLHKFIPSYKKKIKIIYNGVSEKFYLLQDKERLANYRNSFQEIIEKKVLLYIGHRTSYKNFDKVVEAYKKLKDSEYFLVIVGEKFNKKEEKFIESQIRHGTYILYSRLGNEELNYLYNIAFALLYPSSYEGFGIPLVEAMRAGCPSIALNKSSIPEVVGNACILMQNADSEQIVEAVNSLNDLNFRNDLINRGFIQSQKFSWDITTSKYLAFFQELSNDIQ</sequence>
<comment type="caution">
    <text evidence="4">The sequence shown here is derived from an EMBL/GenBank/DDBJ whole genome shotgun (WGS) entry which is preliminary data.</text>
</comment>
<dbReference type="CDD" id="cd03809">
    <property type="entry name" value="GT4_MtfB-like"/>
    <property type="match status" value="1"/>
</dbReference>
<evidence type="ECO:0000313" key="5">
    <source>
        <dbReference type="Proteomes" id="UP001284033"/>
    </source>
</evidence>
<dbReference type="Proteomes" id="UP001284033">
    <property type="component" value="Unassembled WGS sequence"/>
</dbReference>
<dbReference type="InterPro" id="IPR001296">
    <property type="entry name" value="Glyco_trans_1"/>
</dbReference>
<dbReference type="GO" id="GO:0009103">
    <property type="term" value="P:lipopolysaccharide biosynthetic process"/>
    <property type="evidence" value="ECO:0007669"/>
    <property type="project" value="TreeGrafter"/>
</dbReference>
<dbReference type="Pfam" id="PF13439">
    <property type="entry name" value="Glyco_transf_4"/>
    <property type="match status" value="1"/>
</dbReference>
<name>A0AAP6HHC6_RIEAN</name>
<dbReference type="Gene3D" id="3.40.50.2000">
    <property type="entry name" value="Glycogen Phosphorylase B"/>
    <property type="match status" value="2"/>
</dbReference>
<dbReference type="EMBL" id="JAQZHK010000013">
    <property type="protein sequence ID" value="MDY3513633.1"/>
    <property type="molecule type" value="Genomic_DNA"/>
</dbReference>
<evidence type="ECO:0000259" key="2">
    <source>
        <dbReference type="Pfam" id="PF00534"/>
    </source>
</evidence>
<dbReference type="SUPFAM" id="SSF53756">
    <property type="entry name" value="UDP-Glycosyltransferase/glycogen phosphorylase"/>
    <property type="match status" value="1"/>
</dbReference>
<dbReference type="Pfam" id="PF00534">
    <property type="entry name" value="Glycos_transf_1"/>
    <property type="match status" value="1"/>
</dbReference>
<proteinExistence type="predicted"/>
<dbReference type="AlphaFoldDB" id="A0AAP6HHC6"/>
<dbReference type="RefSeq" id="WP_081271758.1">
    <property type="nucleotide sequence ID" value="NZ_CP168321.1"/>
</dbReference>
<evidence type="ECO:0000256" key="1">
    <source>
        <dbReference type="ARBA" id="ARBA00022679"/>
    </source>
</evidence>
<feature type="domain" description="Glycosyltransferase subfamily 4-like N-terminal" evidence="3">
    <location>
        <begin position="17"/>
        <end position="169"/>
    </location>
</feature>
<reference evidence="4" key="1">
    <citation type="submission" date="2023-01" db="EMBL/GenBank/DDBJ databases">
        <title>Genome-based studies on antimicrobial resistance profiles of Riemerella anatipestifer in China, 1994 to 2021.</title>
        <authorList>
            <person name="Yang Z."/>
            <person name="Zhu D."/>
        </authorList>
    </citation>
    <scope>NUCLEOTIDE SEQUENCE</scope>
    <source>
        <strain evidence="4">RCAD1218</strain>
    </source>
</reference>
<dbReference type="PANTHER" id="PTHR46401">
    <property type="entry name" value="GLYCOSYLTRANSFERASE WBBK-RELATED"/>
    <property type="match status" value="1"/>
</dbReference>
<dbReference type="PANTHER" id="PTHR46401:SF2">
    <property type="entry name" value="GLYCOSYLTRANSFERASE WBBK-RELATED"/>
    <property type="match status" value="1"/>
</dbReference>
<protein>
    <submittedName>
        <fullName evidence="4">Glycosyltransferase family 1 protein</fullName>
    </submittedName>
</protein>
<evidence type="ECO:0000259" key="3">
    <source>
        <dbReference type="Pfam" id="PF13439"/>
    </source>
</evidence>
<keyword evidence="1" id="KW-0808">Transferase</keyword>
<evidence type="ECO:0000313" key="4">
    <source>
        <dbReference type="EMBL" id="MDY3513633.1"/>
    </source>
</evidence>
<gene>
    <name evidence="4" type="ORF">PG303_10470</name>
</gene>
<accession>A0AAP6HHC6</accession>
<feature type="domain" description="Glycosyl transferase family 1" evidence="2">
    <location>
        <begin position="189"/>
        <end position="340"/>
    </location>
</feature>
<dbReference type="GO" id="GO:0016757">
    <property type="term" value="F:glycosyltransferase activity"/>
    <property type="evidence" value="ECO:0007669"/>
    <property type="project" value="InterPro"/>
</dbReference>
<dbReference type="InterPro" id="IPR028098">
    <property type="entry name" value="Glyco_trans_4-like_N"/>
</dbReference>
<organism evidence="4 5">
    <name type="scientific">Riemerella anatipestifer</name>
    <name type="common">Moraxella anatipestifer</name>
    <dbReference type="NCBI Taxonomy" id="34085"/>
    <lineage>
        <taxon>Bacteria</taxon>
        <taxon>Pseudomonadati</taxon>
        <taxon>Bacteroidota</taxon>
        <taxon>Flavobacteriia</taxon>
        <taxon>Flavobacteriales</taxon>
        <taxon>Weeksellaceae</taxon>
        <taxon>Riemerella</taxon>
    </lineage>
</organism>